<evidence type="ECO:0000256" key="4">
    <source>
        <dbReference type="ARBA" id="ARBA00022847"/>
    </source>
</evidence>
<keyword evidence="10" id="KW-1185">Reference proteome</keyword>
<name>A0AAW1UX93_9CUCU</name>
<feature type="domain" description="Major facilitator superfamily (MFS) profile" evidence="8">
    <location>
        <begin position="11"/>
        <end position="458"/>
    </location>
</feature>
<keyword evidence="6 7" id="KW-0472">Membrane</keyword>
<evidence type="ECO:0000256" key="2">
    <source>
        <dbReference type="ARBA" id="ARBA00022448"/>
    </source>
</evidence>
<feature type="transmembrane region" description="Helical" evidence="7">
    <location>
        <begin position="345"/>
        <end position="362"/>
    </location>
</feature>
<dbReference type="InterPro" id="IPR050382">
    <property type="entry name" value="MFS_Na/Anion_cotransporter"/>
</dbReference>
<evidence type="ECO:0000256" key="1">
    <source>
        <dbReference type="ARBA" id="ARBA00004141"/>
    </source>
</evidence>
<dbReference type="SUPFAM" id="SSF103473">
    <property type="entry name" value="MFS general substrate transporter"/>
    <property type="match status" value="1"/>
</dbReference>
<evidence type="ECO:0000256" key="6">
    <source>
        <dbReference type="ARBA" id="ARBA00023136"/>
    </source>
</evidence>
<dbReference type="PANTHER" id="PTHR11662">
    <property type="entry name" value="SOLUTE CARRIER FAMILY 17"/>
    <property type="match status" value="1"/>
</dbReference>
<feature type="transmembrane region" description="Helical" evidence="7">
    <location>
        <begin position="114"/>
        <end position="133"/>
    </location>
</feature>
<keyword evidence="3 7" id="KW-0812">Transmembrane</keyword>
<dbReference type="Gene3D" id="1.20.1250.20">
    <property type="entry name" value="MFS general substrate transporter like domains"/>
    <property type="match status" value="2"/>
</dbReference>
<dbReference type="InterPro" id="IPR011701">
    <property type="entry name" value="MFS"/>
</dbReference>
<keyword evidence="5 7" id="KW-1133">Transmembrane helix</keyword>
<feature type="transmembrane region" description="Helical" evidence="7">
    <location>
        <begin position="303"/>
        <end position="325"/>
    </location>
</feature>
<dbReference type="EMBL" id="JARQZJ010000121">
    <property type="protein sequence ID" value="KAK9888042.1"/>
    <property type="molecule type" value="Genomic_DNA"/>
</dbReference>
<organism evidence="9 10">
    <name type="scientific">Henosepilachna vigintioctopunctata</name>
    <dbReference type="NCBI Taxonomy" id="420089"/>
    <lineage>
        <taxon>Eukaryota</taxon>
        <taxon>Metazoa</taxon>
        <taxon>Ecdysozoa</taxon>
        <taxon>Arthropoda</taxon>
        <taxon>Hexapoda</taxon>
        <taxon>Insecta</taxon>
        <taxon>Pterygota</taxon>
        <taxon>Neoptera</taxon>
        <taxon>Endopterygota</taxon>
        <taxon>Coleoptera</taxon>
        <taxon>Polyphaga</taxon>
        <taxon>Cucujiformia</taxon>
        <taxon>Coccinelloidea</taxon>
        <taxon>Coccinellidae</taxon>
        <taxon>Epilachninae</taxon>
        <taxon>Epilachnini</taxon>
        <taxon>Henosepilachna</taxon>
    </lineage>
</organism>
<dbReference type="FunFam" id="1.20.1250.20:FF:000003">
    <property type="entry name" value="Solute carrier family 17 member 3"/>
    <property type="match status" value="1"/>
</dbReference>
<feature type="transmembrane region" description="Helical" evidence="7">
    <location>
        <begin position="65"/>
        <end position="84"/>
    </location>
</feature>
<proteinExistence type="predicted"/>
<dbReference type="InterPro" id="IPR036259">
    <property type="entry name" value="MFS_trans_sf"/>
</dbReference>
<dbReference type="FunFam" id="1.20.1250.20:FF:000423">
    <property type="entry name" value="Putative inorganic phosphate cotransporter-like Protein"/>
    <property type="match status" value="1"/>
</dbReference>
<dbReference type="PROSITE" id="PS50850">
    <property type="entry name" value="MFS"/>
    <property type="match status" value="1"/>
</dbReference>
<feature type="transmembrane region" description="Helical" evidence="7">
    <location>
        <begin position="400"/>
        <end position="420"/>
    </location>
</feature>
<comment type="subcellular location">
    <subcellularLocation>
        <location evidence="1">Membrane</location>
        <topology evidence="1">Multi-pass membrane protein</topology>
    </subcellularLocation>
</comment>
<dbReference type="AlphaFoldDB" id="A0AAW1UX93"/>
<evidence type="ECO:0000313" key="9">
    <source>
        <dbReference type="EMBL" id="KAK9888042.1"/>
    </source>
</evidence>
<feature type="transmembrane region" description="Helical" evidence="7">
    <location>
        <begin position="432"/>
        <end position="453"/>
    </location>
</feature>
<sequence>MCKRIPSRAWVAMMIFWGTFVNYMFRSHYQISLLAMMAPRNNETVGDFGPRFDWSYEWEQQSISALFYGLTLISLPAGFIISWFGPWHVLFWSTLIMAISSDIVVPMAKFVGPGAVFTMRFIVGMMVGLQYPAMQNLASNWAPPKEKGKFMSCLMGNAFGSIITMPLTSLIIEQLGWSWSFYYLTLIAALFCIALYLLVADHPREYRWIRQEELEMIEESHLGTVNTSSKKENLLGLLSSNTKICPTKAMSLISGNPPYLKMLVSRPFWAVIVAQFGNQYNLFLALTTAPQYLKRRLKFNLKASAGIAALPHVARLLFGFTYGFINDLLLKKGVPKATCRRVFTIFSHILTGSSLCLFLAIGDCAACAVLLLVVMMVFNGAAVASVLINPQDLTPNWSGTTYSIMNFFGSWGGFIGPTLVSELTQENTIGEWAVVFSIGGIIGILTGIFFIFFGEFEIQPWNEPKQQAEETVINK</sequence>
<dbReference type="PANTHER" id="PTHR11662:SF336">
    <property type="entry name" value="LP19554P"/>
    <property type="match status" value="1"/>
</dbReference>
<reference evidence="9 10" key="1">
    <citation type="submission" date="2023-03" db="EMBL/GenBank/DDBJ databases">
        <title>Genome insight into feeding habits of ladybird beetles.</title>
        <authorList>
            <person name="Li H.-S."/>
            <person name="Huang Y.-H."/>
            <person name="Pang H."/>
        </authorList>
    </citation>
    <scope>NUCLEOTIDE SEQUENCE [LARGE SCALE GENOMIC DNA]</scope>
    <source>
        <strain evidence="9">SYSU_2023b</strain>
        <tissue evidence="9">Whole body</tissue>
    </source>
</reference>
<protein>
    <recommendedName>
        <fullName evidence="8">Major facilitator superfamily (MFS) profile domain-containing protein</fullName>
    </recommendedName>
</protein>
<comment type="caution">
    <text evidence="9">The sequence shown here is derived from an EMBL/GenBank/DDBJ whole genome shotgun (WGS) entry which is preliminary data.</text>
</comment>
<gene>
    <name evidence="9" type="ORF">WA026_000319</name>
</gene>
<keyword evidence="2" id="KW-0813">Transport</keyword>
<keyword evidence="4" id="KW-0769">Symport</keyword>
<dbReference type="GO" id="GO:0016020">
    <property type="term" value="C:membrane"/>
    <property type="evidence" value="ECO:0007669"/>
    <property type="project" value="UniProtKB-SubCell"/>
</dbReference>
<evidence type="ECO:0000256" key="5">
    <source>
        <dbReference type="ARBA" id="ARBA00022989"/>
    </source>
</evidence>
<dbReference type="GO" id="GO:0015293">
    <property type="term" value="F:symporter activity"/>
    <property type="evidence" value="ECO:0007669"/>
    <property type="project" value="UniProtKB-KW"/>
</dbReference>
<feature type="transmembrane region" description="Helical" evidence="7">
    <location>
        <begin position="154"/>
        <end position="175"/>
    </location>
</feature>
<feature type="transmembrane region" description="Helical" evidence="7">
    <location>
        <begin position="7"/>
        <end position="25"/>
    </location>
</feature>
<evidence type="ECO:0000259" key="8">
    <source>
        <dbReference type="PROSITE" id="PS50850"/>
    </source>
</evidence>
<evidence type="ECO:0000256" key="7">
    <source>
        <dbReference type="SAM" id="Phobius"/>
    </source>
</evidence>
<dbReference type="Proteomes" id="UP001431783">
    <property type="component" value="Unassembled WGS sequence"/>
</dbReference>
<evidence type="ECO:0000313" key="10">
    <source>
        <dbReference type="Proteomes" id="UP001431783"/>
    </source>
</evidence>
<dbReference type="InterPro" id="IPR020846">
    <property type="entry name" value="MFS_dom"/>
</dbReference>
<dbReference type="Pfam" id="PF07690">
    <property type="entry name" value="MFS_1"/>
    <property type="match status" value="1"/>
</dbReference>
<accession>A0AAW1UX93</accession>
<evidence type="ECO:0000256" key="3">
    <source>
        <dbReference type="ARBA" id="ARBA00022692"/>
    </source>
</evidence>
<feature type="transmembrane region" description="Helical" evidence="7">
    <location>
        <begin position="369"/>
        <end position="388"/>
    </location>
</feature>
<dbReference type="GO" id="GO:0006820">
    <property type="term" value="P:monoatomic anion transport"/>
    <property type="evidence" value="ECO:0007669"/>
    <property type="project" value="TreeGrafter"/>
</dbReference>
<feature type="transmembrane region" description="Helical" evidence="7">
    <location>
        <begin position="181"/>
        <end position="200"/>
    </location>
</feature>